<dbReference type="EMBL" id="QOKW01000060">
    <property type="protein sequence ID" value="KAA0675689.1"/>
    <property type="molecule type" value="Genomic_DNA"/>
</dbReference>
<feature type="binding site" evidence="1">
    <location>
        <position position="57"/>
    </location>
    <ligand>
        <name>Mg(2+)</name>
        <dbReference type="ChEBI" id="CHEBI:18420"/>
        <label>1</label>
    </ligand>
</feature>
<keyword evidence="1" id="KW-0479">Metal-binding</keyword>
<evidence type="ECO:0000256" key="1">
    <source>
        <dbReference type="PIRSR" id="PIRSR605502-1"/>
    </source>
</evidence>
<feature type="binding site" evidence="1">
    <location>
        <position position="58"/>
    </location>
    <ligand>
        <name>Mg(2+)</name>
        <dbReference type="ChEBI" id="CHEBI:18420"/>
        <label>1</label>
    </ligand>
</feature>
<dbReference type="Pfam" id="PF03747">
    <property type="entry name" value="ADP_ribosyl_GH"/>
    <property type="match status" value="1"/>
</dbReference>
<name>A0A9W7KMU2_9PROT</name>
<gene>
    <name evidence="2" type="ORF">DS843_30440</name>
</gene>
<feature type="binding site" evidence="1">
    <location>
        <position position="258"/>
    </location>
    <ligand>
        <name>Mg(2+)</name>
        <dbReference type="ChEBI" id="CHEBI:18420"/>
        <label>1</label>
    </ligand>
</feature>
<dbReference type="PANTHER" id="PTHR16222">
    <property type="entry name" value="ADP-RIBOSYLGLYCOHYDROLASE"/>
    <property type="match status" value="1"/>
</dbReference>
<comment type="cofactor">
    <cofactor evidence="1">
        <name>Mg(2+)</name>
        <dbReference type="ChEBI" id="CHEBI:18420"/>
    </cofactor>
    <text evidence="1">Binds 2 magnesium ions per subunit.</text>
</comment>
<dbReference type="OrthoDB" id="9806482at2"/>
<feature type="binding site" evidence="1">
    <location>
        <position position="257"/>
    </location>
    <ligand>
        <name>Mg(2+)</name>
        <dbReference type="ChEBI" id="CHEBI:18420"/>
        <label>1</label>
    </ligand>
</feature>
<comment type="caution">
    <text evidence="2">The sequence shown here is derived from an EMBL/GenBank/DDBJ whole genome shotgun (WGS) entry which is preliminary data.</text>
</comment>
<dbReference type="InterPro" id="IPR005502">
    <property type="entry name" value="Ribosyl_crysJ1"/>
</dbReference>
<proteinExistence type="predicted"/>
<dbReference type="AlphaFoldDB" id="A0A9W7KMU2"/>
<dbReference type="InterPro" id="IPR050792">
    <property type="entry name" value="ADP-ribosylglycohydrolase"/>
</dbReference>
<dbReference type="Gene3D" id="1.10.4080.10">
    <property type="entry name" value="ADP-ribosylation/Crystallin J1"/>
    <property type="match status" value="1"/>
</dbReference>
<keyword evidence="3" id="KW-1185">Reference proteome</keyword>
<dbReference type="PANTHER" id="PTHR16222:SF12">
    <property type="entry name" value="ADP-RIBOSYLGLYCOHYDROLASE-RELATED"/>
    <property type="match status" value="1"/>
</dbReference>
<dbReference type="SUPFAM" id="SSF101478">
    <property type="entry name" value="ADP-ribosylglycohydrolase"/>
    <property type="match status" value="1"/>
</dbReference>
<keyword evidence="1" id="KW-0460">Magnesium</keyword>
<protein>
    <submittedName>
        <fullName evidence="2">ADP-ribosylglycohydrolase family protein</fullName>
    </submittedName>
</protein>
<feature type="binding site" evidence="1">
    <location>
        <position position="255"/>
    </location>
    <ligand>
        <name>Mg(2+)</name>
        <dbReference type="ChEBI" id="CHEBI:18420"/>
        <label>1</label>
    </ligand>
</feature>
<evidence type="ECO:0000313" key="2">
    <source>
        <dbReference type="EMBL" id="KAA0675689.1"/>
    </source>
</evidence>
<accession>A0A9W7KMU2</accession>
<dbReference type="InterPro" id="IPR036705">
    <property type="entry name" value="Ribosyl_crysJ1_sf"/>
</dbReference>
<feature type="binding site" evidence="1">
    <location>
        <position position="56"/>
    </location>
    <ligand>
        <name>Mg(2+)</name>
        <dbReference type="ChEBI" id="CHEBI:18420"/>
        <label>1</label>
    </ligand>
</feature>
<dbReference type="GO" id="GO:0046872">
    <property type="term" value="F:metal ion binding"/>
    <property type="evidence" value="ECO:0007669"/>
    <property type="project" value="UniProtKB-KW"/>
</dbReference>
<dbReference type="Proteomes" id="UP000480854">
    <property type="component" value="Unassembled WGS sequence"/>
</dbReference>
<sequence length="312" mass="32739">MPLTPAILDRALGSFIGLAVGDAVGTTVEFQPRGSFPPVTDMTGGGPFRLAAGQWTDDTSMALCLAESLLHDSDLDPLDLMQRFHRWVDEGYNASTGRCFDIGHTTSSAIMRFRKAGVAMAGSTDPREAGNGSIMRLAPVATRWWHDPPTAERIARAQSQTTHGAAEAVDACALLARILCAAMAGRGLAALAAPIDPAWRPSIVAIAAGTWRDKTTEEIASTGYAVHTLEAAVWTCARSRTFEEAILTAVNLGHDADTVGAVTGQIAGALFGLAGIPRRWLNRLHDGARILTLAQALAEASAASAPSSSTPL</sequence>
<dbReference type="RefSeq" id="WP_149472569.1">
    <property type="nucleotide sequence ID" value="NZ_QOKW01000060.1"/>
</dbReference>
<reference evidence="2 3" key="1">
    <citation type="submission" date="2018-07" db="EMBL/GenBank/DDBJ databases">
        <title>Genome sequence of Azospirillum sp. ATCC 49961.</title>
        <authorList>
            <person name="Sant'Anna F.H."/>
            <person name="Baldani J.I."/>
            <person name="Zilli J.E."/>
            <person name="Reis V.M."/>
            <person name="Hartmann A."/>
            <person name="Cruz L."/>
            <person name="de Souza E.M."/>
            <person name="de Oliveira Pedrosa F."/>
            <person name="Passaglia L.M.P."/>
        </authorList>
    </citation>
    <scope>NUCLEOTIDE SEQUENCE [LARGE SCALE GENOMIC DNA]</scope>
    <source>
        <strain evidence="2 3">ATCC 49961</strain>
    </source>
</reference>
<evidence type="ECO:0000313" key="3">
    <source>
        <dbReference type="Proteomes" id="UP000480854"/>
    </source>
</evidence>
<organism evidence="2 3">
    <name type="scientific">Roseomonas genomospecies 6</name>
    <dbReference type="NCBI Taxonomy" id="214106"/>
    <lineage>
        <taxon>Bacteria</taxon>
        <taxon>Pseudomonadati</taxon>
        <taxon>Pseudomonadota</taxon>
        <taxon>Alphaproteobacteria</taxon>
        <taxon>Acetobacterales</taxon>
        <taxon>Roseomonadaceae</taxon>
        <taxon>Roseomonas</taxon>
    </lineage>
</organism>